<protein>
    <recommendedName>
        <fullName evidence="2 8">cAMP-dependent protein kinase regulatory subunit</fullName>
    </recommendedName>
</protein>
<evidence type="ECO:0000256" key="7">
    <source>
        <dbReference type="ARBA" id="ARBA00023149"/>
    </source>
</evidence>
<feature type="binding site" evidence="9">
    <location>
        <position position="358"/>
    </location>
    <ligand>
        <name>3',5'-cyclic AMP</name>
        <dbReference type="ChEBI" id="CHEBI:58165"/>
        <label>2</label>
    </ligand>
</feature>
<dbReference type="Pfam" id="PF02197">
    <property type="entry name" value="RIIa"/>
    <property type="match status" value="1"/>
</dbReference>
<dbReference type="Gene3D" id="2.60.120.10">
    <property type="entry name" value="Jelly Rolls"/>
    <property type="match status" value="2"/>
</dbReference>
<dbReference type="InterPro" id="IPR018490">
    <property type="entry name" value="cNMP-bd_dom_sf"/>
</dbReference>
<feature type="region of interest" description="Disordered" evidence="10">
    <location>
        <begin position="55"/>
        <end position="111"/>
    </location>
</feature>
<dbReference type="EMBL" id="PJQL01001167">
    <property type="protein sequence ID" value="RCH90163.1"/>
    <property type="molecule type" value="Genomic_DNA"/>
</dbReference>
<evidence type="ECO:0000259" key="11">
    <source>
        <dbReference type="PROSITE" id="PS50042"/>
    </source>
</evidence>
<dbReference type="PIRSF" id="PIRSF000548">
    <property type="entry name" value="PK_regulatory"/>
    <property type="match status" value="1"/>
</dbReference>
<keyword evidence="4 8" id="KW-0116">cAMP-binding</keyword>
<dbReference type="GO" id="GO:0005952">
    <property type="term" value="C:cAMP-dependent protein kinase complex"/>
    <property type="evidence" value="ECO:0007669"/>
    <property type="project" value="InterPro"/>
</dbReference>
<evidence type="ECO:0000256" key="5">
    <source>
        <dbReference type="ARBA" id="ARBA00022737"/>
    </source>
</evidence>
<dbReference type="FunFam" id="2.60.120.10:FF:000006">
    <property type="entry name" value="cAMP-dependent protein kinase type I-alpha regulatory subunit"/>
    <property type="match status" value="1"/>
</dbReference>
<dbReference type="OrthoDB" id="417078at2759"/>
<dbReference type="GO" id="GO:0004862">
    <property type="term" value="F:cAMP-dependent protein kinase inhibitor activity"/>
    <property type="evidence" value="ECO:0007669"/>
    <property type="project" value="TreeGrafter"/>
</dbReference>
<dbReference type="CDD" id="cd12098">
    <property type="entry name" value="DD_R_ScPKA-like"/>
    <property type="match status" value="1"/>
</dbReference>
<dbReference type="SMART" id="SM00394">
    <property type="entry name" value="RIIa"/>
    <property type="match status" value="1"/>
</dbReference>
<dbReference type="FunFam" id="2.60.120.10:FF:000039">
    <property type="entry name" value="cAMP-dependent protein kinase regulatory subunit"/>
    <property type="match status" value="1"/>
</dbReference>
<comment type="caution">
    <text evidence="12">The sequence shown here is derived from an EMBL/GenBank/DDBJ whole genome shotgun (WGS) entry which is preliminary data.</text>
</comment>
<evidence type="ECO:0000313" key="12">
    <source>
        <dbReference type="EMBL" id="RCH90163.1"/>
    </source>
</evidence>
<dbReference type="SUPFAM" id="SSF51206">
    <property type="entry name" value="cAMP-binding domain-like"/>
    <property type="match status" value="2"/>
</dbReference>
<dbReference type="AlphaFoldDB" id="A0A367JJP5"/>
<keyword evidence="7 8" id="KW-0114">cAMP</keyword>
<dbReference type="GO" id="GO:0033554">
    <property type="term" value="P:cellular response to stress"/>
    <property type="evidence" value="ECO:0007669"/>
    <property type="project" value="UniProtKB-ARBA"/>
</dbReference>
<sequence>MSQSSLFNKSSNFSKEYDDLIHELTNQINMAQPDDVLQYCFDFFLSRLLNERTKTRQEKERHLSVHPSDTRVLQGSLVSTDDVQTPHNEEDEEDEEDEEEEEEGKNSFRDLPQFKTHMQNRRVSVSAESIQPDKLARLEKNIPKSTAEQDMIYQSLSSHFLFKTIEEEQREEIIRIMEQKTFPAGTHVIEQGGEGDYFYIVSSGHLDCFVDGQKVTSYERGGSFGELALMYNAPRAATIVATTDAVLWALDRISFRSIIMKSNAAKRMMHESFLKGVPLFKSLEISEIHKIADSLVSVRYKHGDVVVREGEPGNNFYLIEDGKAVVYKMAPDGTQQKVNEMKKGDYFGELALLNDKPRAATVVAEGPLKCVTLSKSAFIRLLGPVMTILKRNTANYHAILKDAQS</sequence>
<dbReference type="STRING" id="86630.A0A367JJP5"/>
<dbReference type="PANTHER" id="PTHR11635">
    <property type="entry name" value="CAMP-DEPENDENT PROTEIN KINASE REGULATORY CHAIN"/>
    <property type="match status" value="1"/>
</dbReference>
<dbReference type="InterPro" id="IPR018488">
    <property type="entry name" value="cNMP-bd_CS"/>
</dbReference>
<keyword evidence="5" id="KW-0677">Repeat</keyword>
<dbReference type="PANTHER" id="PTHR11635:SF152">
    <property type="entry name" value="CAMP-DEPENDENT PROTEIN KINASE TYPE I REGULATORY SUBUNIT-RELATED"/>
    <property type="match status" value="1"/>
</dbReference>
<feature type="compositionally biased region" description="Acidic residues" evidence="10">
    <location>
        <begin position="89"/>
        <end position="103"/>
    </location>
</feature>
<comment type="subunit">
    <text evidence="8">Tetramer, composed of 2 regulatory (R) and 2 catalytic (C) subunits. In the presence of cAMP it dissociates into 2 active monomeric C subunits and an R dimer.</text>
</comment>
<dbReference type="Proteomes" id="UP000252139">
    <property type="component" value="Unassembled WGS sequence"/>
</dbReference>
<evidence type="ECO:0000256" key="6">
    <source>
        <dbReference type="ARBA" id="ARBA00022741"/>
    </source>
</evidence>
<feature type="domain" description="Cyclic nucleotide-binding" evidence="11">
    <location>
        <begin position="161"/>
        <end position="276"/>
    </location>
</feature>
<dbReference type="PROSITE" id="PS00889">
    <property type="entry name" value="CNMP_BINDING_2"/>
    <property type="match status" value="2"/>
</dbReference>
<organism evidence="12 13">
    <name type="scientific">Rhizopus azygosporus</name>
    <name type="common">Rhizopus microsporus var. azygosporus</name>
    <dbReference type="NCBI Taxonomy" id="86630"/>
    <lineage>
        <taxon>Eukaryota</taxon>
        <taxon>Fungi</taxon>
        <taxon>Fungi incertae sedis</taxon>
        <taxon>Mucoromycota</taxon>
        <taxon>Mucoromycotina</taxon>
        <taxon>Mucoromycetes</taxon>
        <taxon>Mucorales</taxon>
        <taxon>Mucorineae</taxon>
        <taxon>Rhizopodaceae</taxon>
        <taxon>Rhizopus</taxon>
    </lineage>
</organism>
<dbReference type="PROSITE" id="PS00888">
    <property type="entry name" value="CNMP_BINDING_1"/>
    <property type="match status" value="1"/>
</dbReference>
<gene>
    <name evidence="12" type="ORF">CU097_011703</name>
</gene>
<keyword evidence="6 8" id="KW-0547">Nucleotide-binding</keyword>
<dbReference type="SMART" id="SM00100">
    <property type="entry name" value="cNMP"/>
    <property type="match status" value="2"/>
</dbReference>
<feature type="domain" description="Cyclic nucleotide-binding" evidence="11">
    <location>
        <begin position="279"/>
        <end position="399"/>
    </location>
</feature>
<dbReference type="InterPro" id="IPR003117">
    <property type="entry name" value="cAMP_dep_PK_reg_su_I/II_a/b"/>
</dbReference>
<dbReference type="InterPro" id="IPR000595">
    <property type="entry name" value="cNMP-bd_dom"/>
</dbReference>
<keyword evidence="13" id="KW-1185">Reference proteome</keyword>
<evidence type="ECO:0000256" key="10">
    <source>
        <dbReference type="SAM" id="MobiDB-lite"/>
    </source>
</evidence>
<comment type="similarity">
    <text evidence="1 8">Belongs to the cAMP-dependent kinase regulatory chain family.</text>
</comment>
<dbReference type="Pfam" id="PF00027">
    <property type="entry name" value="cNMP_binding"/>
    <property type="match status" value="2"/>
</dbReference>
<dbReference type="GO" id="GO:0005829">
    <property type="term" value="C:cytosol"/>
    <property type="evidence" value="ECO:0007669"/>
    <property type="project" value="TreeGrafter"/>
</dbReference>
<evidence type="ECO:0000256" key="4">
    <source>
        <dbReference type="ARBA" id="ARBA00022566"/>
    </source>
</evidence>
<dbReference type="GO" id="GO:0034236">
    <property type="term" value="F:protein kinase A catalytic subunit binding"/>
    <property type="evidence" value="ECO:0007669"/>
    <property type="project" value="TreeGrafter"/>
</dbReference>
<evidence type="ECO:0000256" key="3">
    <source>
        <dbReference type="ARBA" id="ARBA00022553"/>
    </source>
</evidence>
<evidence type="ECO:0000256" key="9">
    <source>
        <dbReference type="PIRSR" id="PIRSR000548-1"/>
    </source>
</evidence>
<evidence type="ECO:0000256" key="8">
    <source>
        <dbReference type="PIRNR" id="PIRNR000548"/>
    </source>
</evidence>
<evidence type="ECO:0000313" key="13">
    <source>
        <dbReference type="Proteomes" id="UP000252139"/>
    </source>
</evidence>
<dbReference type="InterPro" id="IPR012198">
    <property type="entry name" value="cAMP_dep_PK_reg_su"/>
</dbReference>
<name>A0A367JJP5_RHIAZ</name>
<dbReference type="InterPro" id="IPR050503">
    <property type="entry name" value="cAMP-dep_PK_reg_su-like"/>
</dbReference>
<feature type="binding site" evidence="9">
    <location>
        <position position="235"/>
    </location>
    <ligand>
        <name>3',5'-cyclic AMP</name>
        <dbReference type="ChEBI" id="CHEBI:58165"/>
        <label>1</label>
    </ligand>
</feature>
<dbReference type="CDD" id="cd00038">
    <property type="entry name" value="CAP_ED"/>
    <property type="match status" value="2"/>
</dbReference>
<dbReference type="PROSITE" id="PS50042">
    <property type="entry name" value="CNMP_BINDING_3"/>
    <property type="match status" value="2"/>
</dbReference>
<accession>A0A367JJP5</accession>
<feature type="compositionally biased region" description="Polar residues" evidence="10">
    <location>
        <begin position="71"/>
        <end position="86"/>
    </location>
</feature>
<dbReference type="PRINTS" id="PR00103">
    <property type="entry name" value="CAMPKINASE"/>
</dbReference>
<feature type="binding site" evidence="9">
    <location>
        <position position="349"/>
    </location>
    <ligand>
        <name>3',5'-cyclic AMP</name>
        <dbReference type="ChEBI" id="CHEBI:58165"/>
        <label>2</label>
    </ligand>
</feature>
<dbReference type="InterPro" id="IPR014710">
    <property type="entry name" value="RmlC-like_jellyroll"/>
</dbReference>
<dbReference type="GO" id="GO:0030552">
    <property type="term" value="F:cAMP binding"/>
    <property type="evidence" value="ECO:0007669"/>
    <property type="project" value="UniProtKB-KW"/>
</dbReference>
<evidence type="ECO:0000256" key="2">
    <source>
        <dbReference type="ARBA" id="ARBA00020355"/>
    </source>
</evidence>
<keyword evidence="3" id="KW-0597">Phosphoprotein</keyword>
<proteinExistence type="inferred from homology"/>
<evidence type="ECO:0000256" key="1">
    <source>
        <dbReference type="ARBA" id="ARBA00005753"/>
    </source>
</evidence>
<feature type="binding site" evidence="9">
    <location>
        <position position="226"/>
    </location>
    <ligand>
        <name>3',5'-cyclic AMP</name>
        <dbReference type="ChEBI" id="CHEBI:58165"/>
        <label>1</label>
    </ligand>
</feature>
<reference evidence="12 13" key="1">
    <citation type="journal article" date="2018" name="G3 (Bethesda)">
        <title>Phylogenetic and Phylogenomic Definition of Rhizopus Species.</title>
        <authorList>
            <person name="Gryganskyi A.P."/>
            <person name="Golan J."/>
            <person name="Dolatabadi S."/>
            <person name="Mondo S."/>
            <person name="Robb S."/>
            <person name="Idnurm A."/>
            <person name="Muszewska A."/>
            <person name="Steczkiewicz K."/>
            <person name="Masonjones S."/>
            <person name="Liao H.L."/>
            <person name="Gajdeczka M.T."/>
            <person name="Anike F."/>
            <person name="Vuek A."/>
            <person name="Anishchenko I.M."/>
            <person name="Voigt K."/>
            <person name="de Hoog G.S."/>
            <person name="Smith M.E."/>
            <person name="Heitman J."/>
            <person name="Vilgalys R."/>
            <person name="Stajich J.E."/>
        </authorList>
    </citation>
    <scope>NUCLEOTIDE SEQUENCE [LARGE SCALE GENOMIC DNA]</scope>
    <source>
        <strain evidence="12 13">CBS 357.93</strain>
    </source>
</reference>